<name>A0A6N3FDJ0_EUBLI</name>
<gene>
    <name evidence="1" type="ORF">ELLFYP34_00376</name>
</gene>
<protein>
    <submittedName>
        <fullName evidence="1">Uncharacterized protein</fullName>
    </submittedName>
</protein>
<organism evidence="1">
    <name type="scientific">Eubacterium limosum</name>
    <dbReference type="NCBI Taxonomy" id="1736"/>
    <lineage>
        <taxon>Bacteria</taxon>
        <taxon>Bacillati</taxon>
        <taxon>Bacillota</taxon>
        <taxon>Clostridia</taxon>
        <taxon>Eubacteriales</taxon>
        <taxon>Eubacteriaceae</taxon>
        <taxon>Eubacterium</taxon>
    </lineage>
</organism>
<accession>A0A6N3FDJ0</accession>
<sequence length="59" mass="7184">MSEEEFRKKAAEWGYTEEEIDDIITAFHKEPPFMKYEDIPILYRCVRQYGPDPDLKEWV</sequence>
<proteinExistence type="predicted"/>
<dbReference type="EMBL" id="CACRTR010000012">
    <property type="protein sequence ID" value="VYU50181.1"/>
    <property type="molecule type" value="Genomic_DNA"/>
</dbReference>
<dbReference type="AlphaFoldDB" id="A0A6N3FDJ0"/>
<evidence type="ECO:0000313" key="1">
    <source>
        <dbReference type="EMBL" id="VYU50181.1"/>
    </source>
</evidence>
<reference evidence="1" key="1">
    <citation type="submission" date="2019-11" db="EMBL/GenBank/DDBJ databases">
        <authorList>
            <person name="Feng L."/>
        </authorList>
    </citation>
    <scope>NUCLEOTIDE SEQUENCE</scope>
    <source>
        <strain evidence="1">ElimosumLFYP34</strain>
    </source>
</reference>